<dbReference type="GeneID" id="17289174"/>
<keyword evidence="4" id="KW-1185">Reference proteome</keyword>
<evidence type="ECO:0000313" key="4">
    <source>
        <dbReference type="Proteomes" id="UP000011087"/>
    </source>
</evidence>
<feature type="compositionally biased region" description="Acidic residues" evidence="1">
    <location>
        <begin position="896"/>
        <end position="917"/>
    </location>
</feature>
<proteinExistence type="predicted"/>
<dbReference type="PaxDb" id="55529-EKX32456"/>
<dbReference type="RefSeq" id="XP_005819436.1">
    <property type="nucleotide sequence ID" value="XM_005819379.1"/>
</dbReference>
<organism evidence="2">
    <name type="scientific">Guillardia theta (strain CCMP2712)</name>
    <name type="common">Cryptophyte</name>
    <dbReference type="NCBI Taxonomy" id="905079"/>
    <lineage>
        <taxon>Eukaryota</taxon>
        <taxon>Cryptophyceae</taxon>
        <taxon>Pyrenomonadales</taxon>
        <taxon>Geminigeraceae</taxon>
        <taxon>Guillardia</taxon>
    </lineage>
</organism>
<reference evidence="3" key="3">
    <citation type="submission" date="2015-06" db="UniProtKB">
        <authorList>
            <consortium name="EnsemblProtists"/>
        </authorList>
    </citation>
    <scope>IDENTIFICATION</scope>
</reference>
<dbReference type="EMBL" id="JH993189">
    <property type="protein sequence ID" value="EKX32456.1"/>
    <property type="molecule type" value="Genomic_DNA"/>
</dbReference>
<evidence type="ECO:0000256" key="1">
    <source>
        <dbReference type="SAM" id="MobiDB-lite"/>
    </source>
</evidence>
<dbReference type="KEGG" id="gtt:GUITHDRAFT_121386"/>
<gene>
    <name evidence="2" type="ORF">GUITHDRAFT_121386</name>
</gene>
<reference evidence="4" key="2">
    <citation type="submission" date="2012-11" db="EMBL/GenBank/DDBJ databases">
        <authorList>
            <person name="Kuo A."/>
            <person name="Curtis B.A."/>
            <person name="Tanifuji G."/>
            <person name="Burki F."/>
            <person name="Gruber A."/>
            <person name="Irimia M."/>
            <person name="Maruyama S."/>
            <person name="Arias M.C."/>
            <person name="Ball S.G."/>
            <person name="Gile G.H."/>
            <person name="Hirakawa Y."/>
            <person name="Hopkins J.F."/>
            <person name="Rensing S.A."/>
            <person name="Schmutz J."/>
            <person name="Symeonidi A."/>
            <person name="Elias M."/>
            <person name="Eveleigh R.J."/>
            <person name="Herman E.K."/>
            <person name="Klute M.J."/>
            <person name="Nakayama T."/>
            <person name="Obornik M."/>
            <person name="Reyes-Prieto A."/>
            <person name="Armbrust E.V."/>
            <person name="Aves S.J."/>
            <person name="Beiko R.G."/>
            <person name="Coutinho P."/>
            <person name="Dacks J.B."/>
            <person name="Durnford D.G."/>
            <person name="Fast N.M."/>
            <person name="Green B.R."/>
            <person name="Grisdale C."/>
            <person name="Hempe F."/>
            <person name="Henrissat B."/>
            <person name="Hoppner M.P."/>
            <person name="Ishida K.-I."/>
            <person name="Kim E."/>
            <person name="Koreny L."/>
            <person name="Kroth P.G."/>
            <person name="Liu Y."/>
            <person name="Malik S.-B."/>
            <person name="Maier U.G."/>
            <person name="McRose D."/>
            <person name="Mock T."/>
            <person name="Neilson J.A."/>
            <person name="Onodera N.T."/>
            <person name="Poole A.M."/>
            <person name="Pritham E.J."/>
            <person name="Richards T.A."/>
            <person name="Rocap G."/>
            <person name="Roy S.W."/>
            <person name="Sarai C."/>
            <person name="Schaack S."/>
            <person name="Shirato S."/>
            <person name="Slamovits C.H."/>
            <person name="Spencer D.F."/>
            <person name="Suzuki S."/>
            <person name="Worden A.Z."/>
            <person name="Zauner S."/>
            <person name="Barry K."/>
            <person name="Bell C."/>
            <person name="Bharti A.K."/>
            <person name="Crow J.A."/>
            <person name="Grimwood J."/>
            <person name="Kramer R."/>
            <person name="Lindquist E."/>
            <person name="Lucas S."/>
            <person name="Salamov A."/>
            <person name="McFadden G.I."/>
            <person name="Lane C.E."/>
            <person name="Keeling P.J."/>
            <person name="Gray M.W."/>
            <person name="Grigoriev I.V."/>
            <person name="Archibald J.M."/>
        </authorList>
    </citation>
    <scope>NUCLEOTIDE SEQUENCE</scope>
    <source>
        <strain evidence="4">CCMP2712</strain>
    </source>
</reference>
<sequence>MVLQYDENVRNLLFRRSCQYTQRGLVDASVLEADLVERVKSFAKRYPNSRTAQACKAVEGCTPDAIAEAIRSTCQQARRELLQEAMTGWSDASREWFMQQIEEAKKEKVETYTASAGNEVTSFISMTLLGISSVYVNQEENLKKKFEEIGLIVDSVQESKAIMWKAPYRPEIASAEEIPVTVSFLRNAQAEKLWQRREDFAIDGRKFTAVHYDENVRNLLYRRSCQYTQSGLVDASVLEADLVERVKSFAKRYPNSRTAQACKAVEGCTPDAIAEAIRSTCQQARRELLQEAMAGWSDASREWFMQQIEEAKKEKVETYTASAGNEVTSFISMTLLGISSVYVNHEEKLKKKFEEIGLIVDSVQESKAIMWKAPYRPEIASAEEIPVTVSFLRNAQAEKIASAEEIPVTVSFLRNAQADVSIVHDRSFKIRAKRGPWGKGGSLAELTHLLTFGGMTTAEIAAVYRYQLLRQSLAAVQLQPLAGMLVAGAPGQQVHKGLGQKGFIAVGANVIWRQREVEWIVSSSCPEANDTAFRAFRESEAMEGVHLTLFSEDPKIREALAVELTADRFVSRNKLKKASRMQKKAGGKDGKEIKIIIKSTAASGRFTRKEMEGLCNGGNTSIARVKRVLLEIANRLEINVEGIDMEEDLNTKSWNGSKLCILLGSTEDARRMMKELPFYLEGAATKLEAVGFDKEPDSEAAGQRGTSDAAQRQEESEGEWLEFTDLERITMEAASPSSQEDMQLVSELSAVIEDAASLNEAGTSEPIKLVLDKAVGNLHDTFYSPGSLEFMSLGEWAKMPEEQGVGRNVLKEKLGKWLQSKRWTRVQGESKKARRGSAFSPRATAAAELEQEAESDDIERRSLSFLFIALSKFAEMHVLACSLKVDKKDRLRVEMREDDEEEEDMEEEQGEGEEEDGASPYRA</sequence>
<evidence type="ECO:0000313" key="3">
    <source>
        <dbReference type="EnsemblProtists" id="EKX32456"/>
    </source>
</evidence>
<name>L1I866_GUITC</name>
<dbReference type="EnsemblProtists" id="EKX32456">
    <property type="protein sequence ID" value="EKX32456"/>
    <property type="gene ID" value="GUITHDRAFT_121386"/>
</dbReference>
<dbReference type="HOGENOM" id="CLU_316302_0_0_1"/>
<feature type="region of interest" description="Disordered" evidence="1">
    <location>
        <begin position="891"/>
        <end position="923"/>
    </location>
</feature>
<feature type="region of interest" description="Disordered" evidence="1">
    <location>
        <begin position="828"/>
        <end position="854"/>
    </location>
</feature>
<accession>L1I866</accession>
<feature type="region of interest" description="Disordered" evidence="1">
    <location>
        <begin position="695"/>
        <end position="718"/>
    </location>
</feature>
<dbReference type="AlphaFoldDB" id="L1I866"/>
<dbReference type="Proteomes" id="UP000011087">
    <property type="component" value="Unassembled WGS sequence"/>
</dbReference>
<evidence type="ECO:0000313" key="2">
    <source>
        <dbReference type="EMBL" id="EKX32456.1"/>
    </source>
</evidence>
<protein>
    <submittedName>
        <fullName evidence="2 3">Uncharacterized protein</fullName>
    </submittedName>
</protein>
<reference evidence="2 4" key="1">
    <citation type="journal article" date="2012" name="Nature">
        <title>Algal genomes reveal evolutionary mosaicism and the fate of nucleomorphs.</title>
        <authorList>
            <consortium name="DOE Joint Genome Institute"/>
            <person name="Curtis B.A."/>
            <person name="Tanifuji G."/>
            <person name="Burki F."/>
            <person name="Gruber A."/>
            <person name="Irimia M."/>
            <person name="Maruyama S."/>
            <person name="Arias M.C."/>
            <person name="Ball S.G."/>
            <person name="Gile G.H."/>
            <person name="Hirakawa Y."/>
            <person name="Hopkins J.F."/>
            <person name="Kuo A."/>
            <person name="Rensing S.A."/>
            <person name="Schmutz J."/>
            <person name="Symeonidi A."/>
            <person name="Elias M."/>
            <person name="Eveleigh R.J."/>
            <person name="Herman E.K."/>
            <person name="Klute M.J."/>
            <person name="Nakayama T."/>
            <person name="Obornik M."/>
            <person name="Reyes-Prieto A."/>
            <person name="Armbrust E.V."/>
            <person name="Aves S.J."/>
            <person name="Beiko R.G."/>
            <person name="Coutinho P."/>
            <person name="Dacks J.B."/>
            <person name="Durnford D.G."/>
            <person name="Fast N.M."/>
            <person name="Green B.R."/>
            <person name="Grisdale C.J."/>
            <person name="Hempel F."/>
            <person name="Henrissat B."/>
            <person name="Hoppner M.P."/>
            <person name="Ishida K."/>
            <person name="Kim E."/>
            <person name="Koreny L."/>
            <person name="Kroth P.G."/>
            <person name="Liu Y."/>
            <person name="Malik S.B."/>
            <person name="Maier U.G."/>
            <person name="McRose D."/>
            <person name="Mock T."/>
            <person name="Neilson J.A."/>
            <person name="Onodera N.T."/>
            <person name="Poole A.M."/>
            <person name="Pritham E.J."/>
            <person name="Richards T.A."/>
            <person name="Rocap G."/>
            <person name="Roy S.W."/>
            <person name="Sarai C."/>
            <person name="Schaack S."/>
            <person name="Shirato S."/>
            <person name="Slamovits C.H."/>
            <person name="Spencer D.F."/>
            <person name="Suzuki S."/>
            <person name="Worden A.Z."/>
            <person name="Zauner S."/>
            <person name="Barry K."/>
            <person name="Bell C."/>
            <person name="Bharti A.K."/>
            <person name="Crow J.A."/>
            <person name="Grimwood J."/>
            <person name="Kramer R."/>
            <person name="Lindquist E."/>
            <person name="Lucas S."/>
            <person name="Salamov A."/>
            <person name="McFadden G.I."/>
            <person name="Lane C.E."/>
            <person name="Keeling P.J."/>
            <person name="Gray M.W."/>
            <person name="Grigoriev I.V."/>
            <person name="Archibald J.M."/>
        </authorList>
    </citation>
    <scope>NUCLEOTIDE SEQUENCE</scope>
    <source>
        <strain evidence="2 4">CCMP2712</strain>
    </source>
</reference>